<evidence type="ECO:0000256" key="1">
    <source>
        <dbReference type="SAM" id="SignalP"/>
    </source>
</evidence>
<dbReference type="Proteomes" id="UP000683575">
    <property type="component" value="Chromosome"/>
</dbReference>
<dbReference type="RefSeq" id="WP_216941266.1">
    <property type="nucleotide sequence ID" value="NZ_CP077062.1"/>
</dbReference>
<dbReference type="NCBIfam" id="TIGR03057">
    <property type="entry name" value="xxxLxxG_by_4"/>
    <property type="match status" value="8"/>
</dbReference>
<dbReference type="EMBL" id="CP077062">
    <property type="protein sequence ID" value="QWZ09420.1"/>
    <property type="molecule type" value="Genomic_DNA"/>
</dbReference>
<evidence type="ECO:0000313" key="2">
    <source>
        <dbReference type="EMBL" id="QWZ09420.1"/>
    </source>
</evidence>
<dbReference type="InterPro" id="IPR023908">
    <property type="entry name" value="xxxLxxG_rpt"/>
</dbReference>
<sequence>MNARLNAPLRAAAVAAVTAVIASVATTPAYASDGDVKVVNTETVQVYTSPSGQVQTRRVYEQLAMTGKGSVDLKNPISTDHLRNLDGFGGFDVKNGEQLTTTSVDGEKKLRSVSNFNGKLPLDVSVAYKLDGKNVKPGDVIGKDGKLEVVYTVENVTGAPQDVSFPDGKGGTVTKTVDVPIPMVGSLSLVAPSTFTNVSSQQANIAGDGKGGTKLSFTMTLFPPIGSTTAVFGYTADVTDGVIPRAEISALPVNPMESPTFKSAATSYKGGADTGAELTDGATQIDGNLLKLRDGAGDLLAGLIKLRDGAGQLNDGLAGSAVPGSEKLAQGASDLDNGLGQLNSGAKKLAAGNSELSGGANQLSAGTKKLKAGANKLSAGATKLSAGTGTAASGSKQLYAGTKDLSAGATKVSTGATTIDGFMKQIATGQGDLLSGIKLLESGVQALPASVRTQLSTDQQYQALLGGMQKVVDGIGDPTDVTDPATGKPATIFGGLNAIQAGLRDQVSPGLGTILAGLPAKQQGLTCASLILKDLTGGADAPGACFPPGNVRPPLADETNPFNTGVLSNMATQLQDGATGLGDLSTGLTAIKQAVDGQFIPGLDRVKGGLINPGASANCAVGSQTASPADDCGVKQAVGFFKANIPVLVDGITGSIQTSLLAGISAPAGGCTATSKTLVCGAGALASGGSDLAAGTGDLAAGAGDLSAGASLLSSKTGELAAGLGQIDGGAGQLADGAGQLADGTDELNAGGTKLADGARQLKDGSGQLADGAGAAKDGSGRLADGAGQLSDGLKDAADGSGQLVAGLSTAADGAPKLVDGAQRLSDEGTKKLISAGTTTAQSYGELYATMTAGAKRAQTEDMAFGAPTDAVGLTAYSYVIQGDDGEGGRNLTRGLGGLAILGAGGAVFALRRRFI</sequence>
<reference evidence="2" key="1">
    <citation type="submission" date="2021-06" db="EMBL/GenBank/DDBJ databases">
        <title>Complete genome sequence of Nocardioides sp. G188.</title>
        <authorList>
            <person name="Im W.-T."/>
        </authorList>
    </citation>
    <scope>NUCLEOTIDE SEQUENCE</scope>
    <source>
        <strain evidence="2">G188</strain>
    </source>
</reference>
<name>A0A975T1Q6_9ACTN</name>
<dbReference type="AlphaFoldDB" id="A0A975T1Q6"/>
<gene>
    <name evidence="2" type="ORF">KRR39_06530</name>
</gene>
<proteinExistence type="predicted"/>
<feature type="signal peptide" evidence="1">
    <location>
        <begin position="1"/>
        <end position="31"/>
    </location>
</feature>
<keyword evidence="1" id="KW-0732">Signal</keyword>
<organism evidence="2 3">
    <name type="scientific">Nocardioides panacis</name>
    <dbReference type="NCBI Taxonomy" id="2849501"/>
    <lineage>
        <taxon>Bacteria</taxon>
        <taxon>Bacillati</taxon>
        <taxon>Actinomycetota</taxon>
        <taxon>Actinomycetes</taxon>
        <taxon>Propionibacteriales</taxon>
        <taxon>Nocardioidaceae</taxon>
        <taxon>Nocardioides</taxon>
    </lineage>
</organism>
<protein>
    <submittedName>
        <fullName evidence="2">Uncharacterized protein</fullName>
    </submittedName>
</protein>
<feature type="chain" id="PRO_5036850502" evidence="1">
    <location>
        <begin position="32"/>
        <end position="916"/>
    </location>
</feature>
<evidence type="ECO:0000313" key="3">
    <source>
        <dbReference type="Proteomes" id="UP000683575"/>
    </source>
</evidence>
<dbReference type="KEGG" id="nps:KRR39_06530"/>
<accession>A0A975T1Q6</accession>
<keyword evidence="3" id="KW-1185">Reference proteome</keyword>